<dbReference type="GO" id="GO:0008270">
    <property type="term" value="F:zinc ion binding"/>
    <property type="evidence" value="ECO:0007669"/>
    <property type="project" value="UniProtKB-UniRule"/>
</dbReference>
<dbReference type="GO" id="GO:0004222">
    <property type="term" value="F:metalloendopeptidase activity"/>
    <property type="evidence" value="ECO:0007669"/>
    <property type="project" value="InterPro"/>
</dbReference>
<comment type="subcellular location">
    <subcellularLocation>
        <location evidence="7">Cytoplasm</location>
    </subcellularLocation>
</comment>
<dbReference type="Proteomes" id="UP000238281">
    <property type="component" value="Unassembled WGS sequence"/>
</dbReference>
<dbReference type="PANTHER" id="PTHR46986">
    <property type="entry name" value="ENDORIBONUCLEASE YBEY, CHLOROPLASTIC"/>
    <property type="match status" value="1"/>
</dbReference>
<dbReference type="InterPro" id="IPR023091">
    <property type="entry name" value="MetalPrtase_cat_dom_sf_prd"/>
</dbReference>
<proteinExistence type="inferred from homology"/>
<keyword evidence="7" id="KW-0698">rRNA processing</keyword>
<keyword evidence="5 7" id="KW-0378">Hydrolase</keyword>
<dbReference type="PANTHER" id="PTHR46986:SF1">
    <property type="entry name" value="ENDORIBONUCLEASE YBEY, CHLOROPLASTIC"/>
    <property type="match status" value="1"/>
</dbReference>
<dbReference type="GO" id="GO:0006364">
    <property type="term" value="P:rRNA processing"/>
    <property type="evidence" value="ECO:0007669"/>
    <property type="project" value="UniProtKB-UniRule"/>
</dbReference>
<comment type="function">
    <text evidence="7">Single strand-specific metallo-endoribonuclease involved in late-stage 70S ribosome quality control and in maturation of the 3' terminus of the 16S rRNA.</text>
</comment>
<feature type="binding site" evidence="7">
    <location>
        <position position="104"/>
    </location>
    <ligand>
        <name>Zn(2+)</name>
        <dbReference type="ChEBI" id="CHEBI:29105"/>
        <note>catalytic</note>
    </ligand>
</feature>
<name>A0A2S9T4Q6_9BACT</name>
<dbReference type="Pfam" id="PF02130">
    <property type="entry name" value="YbeY"/>
    <property type="match status" value="1"/>
</dbReference>
<dbReference type="InterPro" id="IPR002036">
    <property type="entry name" value="YbeY"/>
</dbReference>
<evidence type="ECO:0000256" key="4">
    <source>
        <dbReference type="ARBA" id="ARBA00022759"/>
    </source>
</evidence>
<dbReference type="EC" id="3.1.-.-" evidence="7"/>
<organism evidence="8 9">
    <name type="scientific">Aliarcobacter cryaerophilus</name>
    <dbReference type="NCBI Taxonomy" id="28198"/>
    <lineage>
        <taxon>Bacteria</taxon>
        <taxon>Pseudomonadati</taxon>
        <taxon>Campylobacterota</taxon>
        <taxon>Epsilonproteobacteria</taxon>
        <taxon>Campylobacterales</taxon>
        <taxon>Arcobacteraceae</taxon>
        <taxon>Aliarcobacter</taxon>
    </lineage>
</organism>
<keyword evidence="3 7" id="KW-0479">Metal-binding</keyword>
<dbReference type="EMBL" id="NXGE01000006">
    <property type="protein sequence ID" value="PRM93808.1"/>
    <property type="molecule type" value="Genomic_DNA"/>
</dbReference>
<comment type="cofactor">
    <cofactor evidence="7">
        <name>Zn(2+)</name>
        <dbReference type="ChEBI" id="CHEBI:29105"/>
    </cofactor>
    <text evidence="7">Binds 1 zinc ion.</text>
</comment>
<keyword evidence="4 7" id="KW-0255">Endonuclease</keyword>
<feature type="binding site" evidence="7">
    <location>
        <position position="100"/>
    </location>
    <ligand>
        <name>Zn(2+)</name>
        <dbReference type="ChEBI" id="CHEBI:29105"/>
        <note>catalytic</note>
    </ligand>
</feature>
<evidence type="ECO:0000256" key="6">
    <source>
        <dbReference type="ARBA" id="ARBA00022833"/>
    </source>
</evidence>
<evidence type="ECO:0000256" key="3">
    <source>
        <dbReference type="ARBA" id="ARBA00022723"/>
    </source>
</evidence>
<accession>A0A2S9T4Q6</accession>
<dbReference type="Gene3D" id="3.40.390.30">
    <property type="entry name" value="Metalloproteases ('zincins'), catalytic domain"/>
    <property type="match status" value="1"/>
</dbReference>
<dbReference type="STRING" id="28198.GCA_001572855_01185"/>
<dbReference type="GO" id="GO:0005737">
    <property type="term" value="C:cytoplasm"/>
    <property type="evidence" value="ECO:0007669"/>
    <property type="project" value="UniProtKB-SubCell"/>
</dbReference>
<keyword evidence="7" id="KW-0963">Cytoplasm</keyword>
<feature type="binding site" evidence="7">
    <location>
        <position position="110"/>
    </location>
    <ligand>
        <name>Zn(2+)</name>
        <dbReference type="ChEBI" id="CHEBI:29105"/>
        <note>catalytic</note>
    </ligand>
</feature>
<dbReference type="NCBIfam" id="TIGR00043">
    <property type="entry name" value="rRNA maturation RNase YbeY"/>
    <property type="match status" value="1"/>
</dbReference>
<dbReference type="RefSeq" id="WP_105915865.1">
    <property type="nucleotide sequence ID" value="NZ_NXGE01000006.1"/>
</dbReference>
<keyword evidence="7" id="KW-0690">Ribosome biogenesis</keyword>
<dbReference type="SUPFAM" id="SSF55486">
    <property type="entry name" value="Metalloproteases ('zincins'), catalytic domain"/>
    <property type="match status" value="1"/>
</dbReference>
<keyword evidence="6 7" id="KW-0862">Zinc</keyword>
<dbReference type="GO" id="GO:0004521">
    <property type="term" value="F:RNA endonuclease activity"/>
    <property type="evidence" value="ECO:0007669"/>
    <property type="project" value="UniProtKB-UniRule"/>
</dbReference>
<protein>
    <recommendedName>
        <fullName evidence="7">Endoribonuclease YbeY</fullName>
        <ecNumber evidence="7">3.1.-.-</ecNumber>
    </recommendedName>
</protein>
<comment type="caution">
    <text evidence="8">The sequence shown here is derived from an EMBL/GenBank/DDBJ whole genome shotgun (WGS) entry which is preliminary data.</text>
</comment>
<sequence>MIDFENQTDFLVNLVALEKIVTSLTKKDLELIIVDNQTIKEINLEYRKKDEATDVLSFPVDGDFEHLPLGTIIISIDFVKEKAKEYGHSEEDELNLLFIHGLLHLLEYDHEVDNGEHRQKEEELIKQFNLPSSLIVRNS</sequence>
<evidence type="ECO:0000256" key="7">
    <source>
        <dbReference type="HAMAP-Rule" id="MF_00009"/>
    </source>
</evidence>
<reference evidence="8 9" key="1">
    <citation type="submission" date="2017-09" db="EMBL/GenBank/DDBJ databases">
        <title>Reassesment of A. cryaerophilus.</title>
        <authorList>
            <person name="Perez-Cataluna A."/>
            <person name="Collado L."/>
            <person name="Salgado O."/>
            <person name="Lefinanco V."/>
            <person name="Figueras M.J."/>
        </authorList>
    </citation>
    <scope>NUCLEOTIDE SEQUENCE [LARGE SCALE GENOMIC DNA]</scope>
    <source>
        <strain evidence="8 9">LMG 10210</strain>
    </source>
</reference>
<evidence type="ECO:0000256" key="1">
    <source>
        <dbReference type="ARBA" id="ARBA00010875"/>
    </source>
</evidence>
<dbReference type="HAMAP" id="MF_00009">
    <property type="entry name" value="Endoribonucl_YbeY"/>
    <property type="match status" value="1"/>
</dbReference>
<evidence type="ECO:0000256" key="2">
    <source>
        <dbReference type="ARBA" id="ARBA00022722"/>
    </source>
</evidence>
<keyword evidence="2 7" id="KW-0540">Nuclease</keyword>
<gene>
    <name evidence="7" type="primary">ybeY</name>
    <name evidence="8" type="ORF">CJ673_09045</name>
</gene>
<dbReference type="AlphaFoldDB" id="A0A2S9T4Q6"/>
<evidence type="ECO:0000313" key="9">
    <source>
        <dbReference type="Proteomes" id="UP000238281"/>
    </source>
</evidence>
<comment type="similarity">
    <text evidence="1 7">Belongs to the endoribonuclease YbeY family.</text>
</comment>
<evidence type="ECO:0000313" key="8">
    <source>
        <dbReference type="EMBL" id="PRM93808.1"/>
    </source>
</evidence>
<evidence type="ECO:0000256" key="5">
    <source>
        <dbReference type="ARBA" id="ARBA00022801"/>
    </source>
</evidence>